<dbReference type="InterPro" id="IPR019002">
    <property type="entry name" value="Ribosome_biogenesis_Nop16"/>
</dbReference>
<evidence type="ECO:0000256" key="5">
    <source>
        <dbReference type="ARBA" id="ARBA00023242"/>
    </source>
</evidence>
<comment type="function">
    <text evidence="1">Involved in the biogenesis of the 60S ribosomal subunit.</text>
</comment>
<dbReference type="PANTHER" id="PTHR13243:SF1">
    <property type="entry name" value="NUCLEOLAR PROTEIN 16"/>
    <property type="match status" value="1"/>
</dbReference>
<evidence type="ECO:0000256" key="6">
    <source>
        <dbReference type="SAM" id="MobiDB-lite"/>
    </source>
</evidence>
<feature type="compositionally biased region" description="Acidic residues" evidence="6">
    <location>
        <begin position="81"/>
        <end position="92"/>
    </location>
</feature>
<dbReference type="GO" id="GO:0005730">
    <property type="term" value="C:nucleolus"/>
    <property type="evidence" value="ECO:0007669"/>
    <property type="project" value="UniProtKB-SubCell"/>
</dbReference>
<comment type="subcellular location">
    <subcellularLocation>
        <location evidence="2">Nucleus</location>
        <location evidence="2">Nucleolus</location>
    </subcellularLocation>
</comment>
<evidence type="ECO:0000256" key="1">
    <source>
        <dbReference type="ARBA" id="ARBA00002889"/>
    </source>
</evidence>
<keyword evidence="5" id="KW-0539">Nucleus</keyword>
<dbReference type="AlphaFoldDB" id="A0A167E228"/>
<proteinExistence type="inferred from homology"/>
<feature type="region of interest" description="Disordered" evidence="6">
    <location>
        <begin position="1"/>
        <end position="27"/>
    </location>
</feature>
<comment type="similarity">
    <text evidence="3">Belongs to the NOP16 family.</text>
</comment>
<keyword evidence="8" id="KW-1185">Reference proteome</keyword>
<sequence>MPSGVRRKKHARSKLNKNTRRVKDKHAKINIQSNAIIAEHWDSKLTLAQNYKKLGLTARLGRRAGGEEKEIRNTDSLNANESDDESEHELEEGEGRIVRHEDGSVTVEYGKPKDDEEEAEHEETTTEVVQKLEALAASGITKPRVQSEREQDWISRLVEKHGDNYEAMFWDKKLNIYQQSIGDLKRRIFKWKKSQKLA</sequence>
<organism evidence="7 8">
    <name type="scientific">Sugiyamaella lignohabitans</name>
    <dbReference type="NCBI Taxonomy" id="796027"/>
    <lineage>
        <taxon>Eukaryota</taxon>
        <taxon>Fungi</taxon>
        <taxon>Dikarya</taxon>
        <taxon>Ascomycota</taxon>
        <taxon>Saccharomycotina</taxon>
        <taxon>Dipodascomycetes</taxon>
        <taxon>Dipodascales</taxon>
        <taxon>Trichomonascaceae</taxon>
        <taxon>Sugiyamaella</taxon>
    </lineage>
</organism>
<evidence type="ECO:0000256" key="2">
    <source>
        <dbReference type="ARBA" id="ARBA00004604"/>
    </source>
</evidence>
<gene>
    <name evidence="7" type="primary">NOP16</name>
    <name evidence="7" type="ORF">AWJ20_1850</name>
</gene>
<feature type="region of interest" description="Disordered" evidence="6">
    <location>
        <begin position="61"/>
        <end position="125"/>
    </location>
</feature>
<feature type="compositionally biased region" description="Basic and acidic residues" evidence="6">
    <location>
        <begin position="64"/>
        <end position="73"/>
    </location>
</feature>
<feature type="compositionally biased region" description="Basic and acidic residues" evidence="6">
    <location>
        <begin position="93"/>
        <end position="103"/>
    </location>
</feature>
<name>A0A167E228_9ASCO</name>
<protein>
    <recommendedName>
        <fullName evidence="4">Nucleolar protein 16</fullName>
    </recommendedName>
</protein>
<dbReference type="OrthoDB" id="285729at2759"/>
<evidence type="ECO:0000256" key="4">
    <source>
        <dbReference type="ARBA" id="ARBA00015522"/>
    </source>
</evidence>
<evidence type="ECO:0000313" key="7">
    <source>
        <dbReference type="EMBL" id="ANB13554.1"/>
    </source>
</evidence>
<dbReference type="GO" id="GO:0042273">
    <property type="term" value="P:ribosomal large subunit biogenesis"/>
    <property type="evidence" value="ECO:0007669"/>
    <property type="project" value="TreeGrafter"/>
</dbReference>
<accession>A0A167E228</accession>
<dbReference type="EMBL" id="CP014501">
    <property type="protein sequence ID" value="ANB13554.1"/>
    <property type="molecule type" value="Genomic_DNA"/>
</dbReference>
<dbReference type="Pfam" id="PF09420">
    <property type="entry name" value="Nop16"/>
    <property type="match status" value="1"/>
</dbReference>
<dbReference type="PANTHER" id="PTHR13243">
    <property type="entry name" value="HSPC111 PROTEIN-RELATED"/>
    <property type="match status" value="1"/>
</dbReference>
<dbReference type="Proteomes" id="UP000189580">
    <property type="component" value="Chromosome a"/>
</dbReference>
<dbReference type="RefSeq" id="XP_018736031.1">
    <property type="nucleotide sequence ID" value="XM_018878761.1"/>
</dbReference>
<reference evidence="7 8" key="1">
    <citation type="submission" date="2016-02" db="EMBL/GenBank/DDBJ databases">
        <title>Complete genome sequence and transcriptome regulation of the pentose utilising yeast Sugiyamaella lignohabitans.</title>
        <authorList>
            <person name="Bellasio M."/>
            <person name="Peymann A."/>
            <person name="Valli M."/>
            <person name="Sipitzky M."/>
            <person name="Graf A."/>
            <person name="Sauer M."/>
            <person name="Marx H."/>
            <person name="Mattanovich D."/>
        </authorList>
    </citation>
    <scope>NUCLEOTIDE SEQUENCE [LARGE SCALE GENOMIC DNA]</scope>
    <source>
        <strain evidence="7 8">CBS 10342</strain>
    </source>
</reference>
<dbReference type="GeneID" id="30033698"/>
<dbReference type="KEGG" id="slb:AWJ20_1850"/>
<evidence type="ECO:0000256" key="3">
    <source>
        <dbReference type="ARBA" id="ARBA00008479"/>
    </source>
</evidence>
<evidence type="ECO:0000313" key="8">
    <source>
        <dbReference type="Proteomes" id="UP000189580"/>
    </source>
</evidence>